<protein>
    <recommendedName>
        <fullName evidence="3">Inhibitor of vertebrate lysozyme</fullName>
    </recommendedName>
</protein>
<name>A0A1E3WDY0_9HYPH</name>
<dbReference type="InterPro" id="IPR036501">
    <property type="entry name" value="Inhibitor_vert_lysozyme_sf"/>
</dbReference>
<dbReference type="EMBL" id="LPWD01000025">
    <property type="protein sequence ID" value="ODS04013.1"/>
    <property type="molecule type" value="Genomic_DNA"/>
</dbReference>
<evidence type="ECO:0000313" key="2">
    <source>
        <dbReference type="Proteomes" id="UP000095042"/>
    </source>
</evidence>
<dbReference type="Gene3D" id="3.40.1420.10">
    <property type="entry name" value="Inhibitor of vertebrate lysozyme"/>
    <property type="match status" value="1"/>
</dbReference>
<dbReference type="SUPFAM" id="SSF89872">
    <property type="entry name" value="Inhibitor of vertebrate lysozyme, Ivy"/>
    <property type="match status" value="1"/>
</dbReference>
<sequence>MALDLAAPSFELAPPRYTLGLTEQSMLGRLSFAFLLAMLTAVPALSQEAAPPLAGEASKGPVLGQLLKVPKYIYAWQLMVSGETPPEWVKEYTATLDGPPVPTIPVPLDGEIYTLGFTCKPNDCENNQLYVLFAPEGRDAWAMLGSQATGITWLGRPSERIQDAISGALRK</sequence>
<dbReference type="Pfam" id="PF08816">
    <property type="entry name" value="Ivy"/>
    <property type="match status" value="1"/>
</dbReference>
<proteinExistence type="predicted"/>
<dbReference type="AlphaFoldDB" id="A0A1E3WDY0"/>
<gene>
    <name evidence="1" type="ORF">AUC71_06300</name>
</gene>
<reference evidence="1 2" key="1">
    <citation type="journal article" date="2016" name="Environ. Microbiol.">
        <title>New Methyloceanibacter diversity from North Sea sediments includes methanotroph containing solely the soluble methane monooxygenase.</title>
        <authorList>
            <person name="Vekeman B."/>
            <person name="Kerckhof F.M."/>
            <person name="Cremers G."/>
            <person name="de Vos P."/>
            <person name="Vandamme P."/>
            <person name="Boon N."/>
            <person name="Op den Camp H.J."/>
            <person name="Heylen K."/>
        </authorList>
    </citation>
    <scope>NUCLEOTIDE SEQUENCE [LARGE SCALE GENOMIC DNA]</scope>
    <source>
        <strain evidence="1 2">R-67177</strain>
    </source>
</reference>
<evidence type="ECO:0000313" key="1">
    <source>
        <dbReference type="EMBL" id="ODS04013.1"/>
    </source>
</evidence>
<dbReference type="Proteomes" id="UP000095042">
    <property type="component" value="Unassembled WGS sequence"/>
</dbReference>
<comment type="caution">
    <text evidence="1">The sequence shown here is derived from an EMBL/GenBank/DDBJ whole genome shotgun (WGS) entry which is preliminary data.</text>
</comment>
<evidence type="ECO:0008006" key="3">
    <source>
        <dbReference type="Google" id="ProtNLM"/>
    </source>
</evidence>
<keyword evidence="2" id="KW-1185">Reference proteome</keyword>
<accession>A0A1E3WDY0</accession>
<organism evidence="1 2">
    <name type="scientific">Methyloceanibacter marginalis</name>
    <dbReference type="NCBI Taxonomy" id="1774971"/>
    <lineage>
        <taxon>Bacteria</taxon>
        <taxon>Pseudomonadati</taxon>
        <taxon>Pseudomonadota</taxon>
        <taxon>Alphaproteobacteria</taxon>
        <taxon>Hyphomicrobiales</taxon>
        <taxon>Hyphomicrobiaceae</taxon>
        <taxon>Methyloceanibacter</taxon>
    </lineage>
</organism>